<comment type="caution">
    <text evidence="9">The sequence shown here is derived from an EMBL/GenBank/DDBJ whole genome shotgun (WGS) entry which is preliminary data.</text>
</comment>
<comment type="catalytic activity">
    <reaction evidence="1">
        <text>Hydrolysis of terminal non-reducing N-acetyl-D-hexosamine residues in N-acetyl-beta-D-hexosaminides.</text>
        <dbReference type="EC" id="3.2.1.52"/>
    </reaction>
</comment>
<sequence length="403" mass="41209">MRAVTRLRSAAALAVLAVALTGCTGTPASQASGTHSATASATPSPTPTPTPTPTPADPIADLSLAQRVGQLFMVGTVLPNADAATVAAITDRHVGNVFLHGRSSAGATAIAALTARFRALVSRASTGGIPLWISTDQEGGTVQVLSGPGFDQIPSALMQGRMPSAQLRSDAAEWARQLKDAGVNMNLAPVADIVTSPATASQNPPIGQLNREYGFDQASVAVGAGNFADGMRAGSVMPVFKHFPGLGRVTANTDFSAHVVDTVIGPDSPDVRVYWSVLAQGPACVMVSSAYYDRIDPSTPAVFSPKVVQNLLRDQVGFDGVVMTDDVSAAVAVKAWTPAERAVKAIQAGVDIVLVASDPSVLAPMYDAVLAKAKSDPAFAAEVDAAARRVVAAKAAQGVVPVP</sequence>
<dbReference type="PANTHER" id="PTHR30480">
    <property type="entry name" value="BETA-HEXOSAMINIDASE-RELATED"/>
    <property type="match status" value="1"/>
</dbReference>
<dbReference type="InterPro" id="IPR050226">
    <property type="entry name" value="NagZ_Beta-hexosaminidase"/>
</dbReference>
<keyword evidence="4" id="KW-0378">Hydrolase</keyword>
<dbReference type="InterPro" id="IPR019800">
    <property type="entry name" value="Glyco_hydro_3_AS"/>
</dbReference>
<evidence type="ECO:0000256" key="5">
    <source>
        <dbReference type="ARBA" id="ARBA00023295"/>
    </source>
</evidence>
<dbReference type="EC" id="3.2.1.52" evidence="3"/>
<name>A0A0B2A0Y4_9MICO</name>
<feature type="compositionally biased region" description="Pro residues" evidence="6">
    <location>
        <begin position="44"/>
        <end position="56"/>
    </location>
</feature>
<evidence type="ECO:0000256" key="2">
    <source>
        <dbReference type="ARBA" id="ARBA00005336"/>
    </source>
</evidence>
<feature type="domain" description="Glycoside hydrolase family 3 N-terminal" evidence="8">
    <location>
        <begin position="64"/>
        <end position="391"/>
    </location>
</feature>
<feature type="compositionally biased region" description="Low complexity" evidence="6">
    <location>
        <begin position="28"/>
        <end position="43"/>
    </location>
</feature>
<dbReference type="InterPro" id="IPR036962">
    <property type="entry name" value="Glyco_hydro_3_N_sf"/>
</dbReference>
<dbReference type="AlphaFoldDB" id="A0A0B2A0Y4"/>
<dbReference type="GO" id="GO:0004563">
    <property type="term" value="F:beta-N-acetylhexosaminidase activity"/>
    <property type="evidence" value="ECO:0007669"/>
    <property type="project" value="UniProtKB-EC"/>
</dbReference>
<feature type="region of interest" description="Disordered" evidence="6">
    <location>
        <begin position="27"/>
        <end position="58"/>
    </location>
</feature>
<proteinExistence type="inferred from homology"/>
<reference evidence="9 10" key="1">
    <citation type="submission" date="2014-11" db="EMBL/GenBank/DDBJ databases">
        <title>Genome sequence of Microbacterium mangrovi MUSC 115(T).</title>
        <authorList>
            <person name="Lee L.-H."/>
        </authorList>
    </citation>
    <scope>NUCLEOTIDE SEQUENCE [LARGE SCALE GENOMIC DNA]</scope>
    <source>
        <strain evidence="9 10">MUSC 115</strain>
    </source>
</reference>
<dbReference type="RefSeq" id="WP_039399971.1">
    <property type="nucleotide sequence ID" value="NZ_JTDK01000011.1"/>
</dbReference>
<dbReference type="STRING" id="1348253.LK09_12745"/>
<dbReference type="GO" id="GO:0005975">
    <property type="term" value="P:carbohydrate metabolic process"/>
    <property type="evidence" value="ECO:0007669"/>
    <property type="project" value="InterPro"/>
</dbReference>
<organism evidence="9 10">
    <name type="scientific">Microbacterium mangrovi</name>
    <dbReference type="NCBI Taxonomy" id="1348253"/>
    <lineage>
        <taxon>Bacteria</taxon>
        <taxon>Bacillati</taxon>
        <taxon>Actinomycetota</taxon>
        <taxon>Actinomycetes</taxon>
        <taxon>Micrococcales</taxon>
        <taxon>Microbacteriaceae</taxon>
        <taxon>Microbacterium</taxon>
    </lineage>
</organism>
<keyword evidence="7" id="KW-0732">Signal</keyword>
<keyword evidence="5" id="KW-0326">Glycosidase</keyword>
<gene>
    <name evidence="9" type="ORF">LK09_12745</name>
</gene>
<dbReference type="PROSITE" id="PS00775">
    <property type="entry name" value="GLYCOSYL_HYDROL_F3"/>
    <property type="match status" value="1"/>
</dbReference>
<evidence type="ECO:0000256" key="1">
    <source>
        <dbReference type="ARBA" id="ARBA00001231"/>
    </source>
</evidence>
<dbReference type="OrthoDB" id="9805821at2"/>
<evidence type="ECO:0000313" key="10">
    <source>
        <dbReference type="Proteomes" id="UP000031030"/>
    </source>
</evidence>
<protein>
    <recommendedName>
        <fullName evidence="3">beta-N-acetylhexosaminidase</fullName>
        <ecNumber evidence="3">3.2.1.52</ecNumber>
    </recommendedName>
</protein>
<dbReference type="Proteomes" id="UP000031030">
    <property type="component" value="Unassembled WGS sequence"/>
</dbReference>
<evidence type="ECO:0000256" key="4">
    <source>
        <dbReference type="ARBA" id="ARBA00022801"/>
    </source>
</evidence>
<dbReference type="InterPro" id="IPR001764">
    <property type="entry name" value="Glyco_hydro_3_N"/>
</dbReference>
<dbReference type="PROSITE" id="PS51257">
    <property type="entry name" value="PROKAR_LIPOPROTEIN"/>
    <property type="match status" value="1"/>
</dbReference>
<dbReference type="PANTHER" id="PTHR30480:SF13">
    <property type="entry name" value="BETA-HEXOSAMINIDASE"/>
    <property type="match status" value="1"/>
</dbReference>
<dbReference type="Pfam" id="PF00933">
    <property type="entry name" value="Glyco_hydro_3"/>
    <property type="match status" value="1"/>
</dbReference>
<dbReference type="SUPFAM" id="SSF51445">
    <property type="entry name" value="(Trans)glycosidases"/>
    <property type="match status" value="1"/>
</dbReference>
<feature type="chain" id="PRO_5002065802" description="beta-N-acetylhexosaminidase" evidence="7">
    <location>
        <begin position="32"/>
        <end position="403"/>
    </location>
</feature>
<evidence type="ECO:0000256" key="6">
    <source>
        <dbReference type="SAM" id="MobiDB-lite"/>
    </source>
</evidence>
<evidence type="ECO:0000256" key="3">
    <source>
        <dbReference type="ARBA" id="ARBA00012663"/>
    </source>
</evidence>
<dbReference type="GO" id="GO:0009254">
    <property type="term" value="P:peptidoglycan turnover"/>
    <property type="evidence" value="ECO:0007669"/>
    <property type="project" value="TreeGrafter"/>
</dbReference>
<dbReference type="EMBL" id="JTDK01000011">
    <property type="protein sequence ID" value="KHK97135.1"/>
    <property type="molecule type" value="Genomic_DNA"/>
</dbReference>
<evidence type="ECO:0000256" key="7">
    <source>
        <dbReference type="SAM" id="SignalP"/>
    </source>
</evidence>
<evidence type="ECO:0000259" key="8">
    <source>
        <dbReference type="Pfam" id="PF00933"/>
    </source>
</evidence>
<accession>A0A0B2A0Y4</accession>
<comment type="similarity">
    <text evidence="2">Belongs to the glycosyl hydrolase 3 family.</text>
</comment>
<dbReference type="InterPro" id="IPR017853">
    <property type="entry name" value="GH"/>
</dbReference>
<evidence type="ECO:0000313" key="9">
    <source>
        <dbReference type="EMBL" id="KHK97135.1"/>
    </source>
</evidence>
<dbReference type="Gene3D" id="3.20.20.300">
    <property type="entry name" value="Glycoside hydrolase, family 3, N-terminal domain"/>
    <property type="match status" value="1"/>
</dbReference>
<keyword evidence="10" id="KW-1185">Reference proteome</keyword>
<feature type="signal peptide" evidence="7">
    <location>
        <begin position="1"/>
        <end position="31"/>
    </location>
</feature>